<evidence type="ECO:0000313" key="3">
    <source>
        <dbReference type="EMBL" id="CAD6341458.1"/>
    </source>
</evidence>
<dbReference type="AlphaFoldDB" id="A0A811SF88"/>
<reference evidence="3" key="1">
    <citation type="submission" date="2020-10" db="EMBL/GenBank/DDBJ databases">
        <authorList>
            <person name="Han B."/>
            <person name="Lu T."/>
            <person name="Zhao Q."/>
            <person name="Huang X."/>
            <person name="Zhao Y."/>
        </authorList>
    </citation>
    <scope>NUCLEOTIDE SEQUENCE</scope>
</reference>
<feature type="region of interest" description="Disordered" evidence="1">
    <location>
        <begin position="1"/>
        <end position="20"/>
    </location>
</feature>
<name>A0A811SF88_9POAL</name>
<dbReference type="OrthoDB" id="695246at2759"/>
<feature type="domain" description="PB1-like" evidence="2">
    <location>
        <begin position="24"/>
        <end position="124"/>
    </location>
</feature>
<dbReference type="InterPro" id="IPR058594">
    <property type="entry name" value="PB1-like_dom_pln"/>
</dbReference>
<feature type="compositionally biased region" description="Acidic residues" evidence="1">
    <location>
        <begin position="245"/>
        <end position="257"/>
    </location>
</feature>
<feature type="compositionally biased region" description="Acidic residues" evidence="1">
    <location>
        <begin position="183"/>
        <end position="197"/>
    </location>
</feature>
<keyword evidence="4" id="KW-1185">Reference proteome</keyword>
<feature type="region of interest" description="Disordered" evidence="1">
    <location>
        <begin position="215"/>
        <end position="258"/>
    </location>
</feature>
<feature type="non-terminal residue" evidence="3">
    <location>
        <position position="298"/>
    </location>
</feature>
<dbReference type="Proteomes" id="UP000604825">
    <property type="component" value="Unassembled WGS sequence"/>
</dbReference>
<organism evidence="3 4">
    <name type="scientific">Miscanthus lutarioriparius</name>
    <dbReference type="NCBI Taxonomy" id="422564"/>
    <lineage>
        <taxon>Eukaryota</taxon>
        <taxon>Viridiplantae</taxon>
        <taxon>Streptophyta</taxon>
        <taxon>Embryophyta</taxon>
        <taxon>Tracheophyta</taxon>
        <taxon>Spermatophyta</taxon>
        <taxon>Magnoliopsida</taxon>
        <taxon>Liliopsida</taxon>
        <taxon>Poales</taxon>
        <taxon>Poaceae</taxon>
        <taxon>PACMAD clade</taxon>
        <taxon>Panicoideae</taxon>
        <taxon>Andropogonodae</taxon>
        <taxon>Andropogoneae</taxon>
        <taxon>Saccharinae</taxon>
        <taxon>Miscanthus</taxon>
    </lineage>
</organism>
<feature type="compositionally biased region" description="Polar residues" evidence="1">
    <location>
        <begin position="1"/>
        <end position="18"/>
    </location>
</feature>
<comment type="caution">
    <text evidence="3">The sequence shown here is derived from an EMBL/GenBank/DDBJ whole genome shotgun (WGS) entry which is preliminary data.</text>
</comment>
<proteinExistence type="predicted"/>
<dbReference type="Pfam" id="PF26130">
    <property type="entry name" value="PB1-like"/>
    <property type="match status" value="1"/>
</dbReference>
<evidence type="ECO:0000313" key="4">
    <source>
        <dbReference type="Proteomes" id="UP000604825"/>
    </source>
</evidence>
<evidence type="ECO:0000259" key="2">
    <source>
        <dbReference type="Pfam" id="PF26130"/>
    </source>
</evidence>
<sequence>VAAVQNSGDEASGTTKGSSGPGFNEFSLEVHHGGSFCGRGANRTYVDGKVTWYDNLEVEFWCYVWIEDLVLQLDYGLTDNVSVCWLLPGKDLSDGLRIISSDEDCMVMTQVADRVKNFVLYFDHYKYAGVTDWDDVVLNPTSELPKVVSPVKVIHVEKQSGDKLPEFYSNIEVASHGNAAADMSDDDSEDSNYIDSDYDLEDGDDDLFADNVDEEVIDGGAGRGKKMSKGNKPSAGPSVPTQSEDSTDEDFDFDGESDGEREMKLKFRSFNRDDLVNPTCRTSVLTRRNFRCIQGRHG</sequence>
<gene>
    <name evidence="3" type="ORF">NCGR_LOCUS65555</name>
</gene>
<protein>
    <recommendedName>
        <fullName evidence="2">PB1-like domain-containing protein</fullName>
    </recommendedName>
</protein>
<feature type="region of interest" description="Disordered" evidence="1">
    <location>
        <begin position="178"/>
        <end position="197"/>
    </location>
</feature>
<accession>A0A811SF88</accession>
<dbReference type="EMBL" id="CAJGYO010000217">
    <property type="protein sequence ID" value="CAD6341458.1"/>
    <property type="molecule type" value="Genomic_DNA"/>
</dbReference>
<evidence type="ECO:0000256" key="1">
    <source>
        <dbReference type="SAM" id="MobiDB-lite"/>
    </source>
</evidence>